<organism evidence="2 3">
    <name type="scientific">Datura stramonium</name>
    <name type="common">Jimsonweed</name>
    <name type="synonym">Common thornapple</name>
    <dbReference type="NCBI Taxonomy" id="4076"/>
    <lineage>
        <taxon>Eukaryota</taxon>
        <taxon>Viridiplantae</taxon>
        <taxon>Streptophyta</taxon>
        <taxon>Embryophyta</taxon>
        <taxon>Tracheophyta</taxon>
        <taxon>Spermatophyta</taxon>
        <taxon>Magnoliopsida</taxon>
        <taxon>eudicotyledons</taxon>
        <taxon>Gunneridae</taxon>
        <taxon>Pentapetalae</taxon>
        <taxon>asterids</taxon>
        <taxon>lamiids</taxon>
        <taxon>Solanales</taxon>
        <taxon>Solanaceae</taxon>
        <taxon>Solanoideae</taxon>
        <taxon>Datureae</taxon>
        <taxon>Datura</taxon>
    </lineage>
</organism>
<accession>A0ABS8WQ45</accession>
<dbReference type="EMBL" id="JACEIK010009340">
    <property type="protein sequence ID" value="MCE3052239.1"/>
    <property type="molecule type" value="Genomic_DNA"/>
</dbReference>
<dbReference type="Proteomes" id="UP000823775">
    <property type="component" value="Unassembled WGS sequence"/>
</dbReference>
<sequence length="170" mass="19029">VTDRRSPPVPTPKHSRSHCPSSVTDRQPAEKHWKIAGESQVMPASKRRERKVKGLVELKVDLMVECGKLKWWLMGYGNKKVVQKIGFLGSGEKFKRHGLDLGAILSTCWSTFKNIIHTCACDEPATADLKLQSVVHAQRTQVSAIFMISSRCAALDLRYTCNSQIYSCIS</sequence>
<evidence type="ECO:0000256" key="1">
    <source>
        <dbReference type="SAM" id="MobiDB-lite"/>
    </source>
</evidence>
<proteinExistence type="predicted"/>
<gene>
    <name evidence="2" type="ORF">HAX54_051973</name>
</gene>
<feature type="non-terminal residue" evidence="2">
    <location>
        <position position="1"/>
    </location>
</feature>
<name>A0ABS8WQ45_DATST</name>
<evidence type="ECO:0000313" key="3">
    <source>
        <dbReference type="Proteomes" id="UP000823775"/>
    </source>
</evidence>
<keyword evidence="3" id="KW-1185">Reference proteome</keyword>
<reference evidence="2 3" key="1">
    <citation type="journal article" date="2021" name="BMC Genomics">
        <title>Datura genome reveals duplications of psychoactive alkaloid biosynthetic genes and high mutation rate following tissue culture.</title>
        <authorList>
            <person name="Rajewski A."/>
            <person name="Carter-House D."/>
            <person name="Stajich J."/>
            <person name="Litt A."/>
        </authorList>
    </citation>
    <scope>NUCLEOTIDE SEQUENCE [LARGE SCALE GENOMIC DNA]</scope>
    <source>
        <strain evidence="2">AR-01</strain>
    </source>
</reference>
<evidence type="ECO:0000313" key="2">
    <source>
        <dbReference type="EMBL" id="MCE3052239.1"/>
    </source>
</evidence>
<feature type="region of interest" description="Disordered" evidence="1">
    <location>
        <begin position="1"/>
        <end position="34"/>
    </location>
</feature>
<comment type="caution">
    <text evidence="2">The sequence shown here is derived from an EMBL/GenBank/DDBJ whole genome shotgun (WGS) entry which is preliminary data.</text>
</comment>
<protein>
    <submittedName>
        <fullName evidence="2">Uncharacterized protein</fullName>
    </submittedName>
</protein>